<reference evidence="2 3" key="1">
    <citation type="submission" date="2024-03" db="EMBL/GenBank/DDBJ databases">
        <title>The Acrasis kona genome and developmental transcriptomes reveal deep origins of eukaryotic multicellular pathways.</title>
        <authorList>
            <person name="Sheikh S."/>
            <person name="Fu C.-J."/>
            <person name="Brown M.W."/>
            <person name="Baldauf S.L."/>
        </authorList>
    </citation>
    <scope>NUCLEOTIDE SEQUENCE [LARGE SCALE GENOMIC DNA]</scope>
    <source>
        <strain evidence="2 3">ATCC MYA-3509</strain>
    </source>
</reference>
<evidence type="ECO:0000313" key="2">
    <source>
        <dbReference type="EMBL" id="KAL0481093.1"/>
    </source>
</evidence>
<feature type="transmembrane region" description="Helical" evidence="1">
    <location>
        <begin position="88"/>
        <end position="107"/>
    </location>
</feature>
<protein>
    <submittedName>
        <fullName evidence="2">Golgi apparatus membrane protein</fullName>
    </submittedName>
</protein>
<dbReference type="PANTHER" id="PTHR39299:SF1">
    <property type="entry name" value="TRANSMEMBRANE PROTEIN"/>
    <property type="match status" value="1"/>
</dbReference>
<keyword evidence="1" id="KW-1133">Transmembrane helix</keyword>
<name>A0AAW2YVS7_9EUKA</name>
<feature type="transmembrane region" description="Helical" evidence="1">
    <location>
        <begin position="58"/>
        <end position="76"/>
    </location>
</feature>
<feature type="transmembrane region" description="Helical" evidence="1">
    <location>
        <begin position="166"/>
        <end position="194"/>
    </location>
</feature>
<dbReference type="Proteomes" id="UP001431209">
    <property type="component" value="Unassembled WGS sequence"/>
</dbReference>
<evidence type="ECO:0000256" key="1">
    <source>
        <dbReference type="SAM" id="Phobius"/>
    </source>
</evidence>
<proteinExistence type="predicted"/>
<accession>A0AAW2YVS7</accession>
<keyword evidence="1" id="KW-0812">Transmembrane</keyword>
<gene>
    <name evidence="2" type="ORF">AKO1_012864</name>
</gene>
<dbReference type="AlphaFoldDB" id="A0AAW2YVS7"/>
<feature type="transmembrane region" description="Helical" evidence="1">
    <location>
        <begin position="21"/>
        <end position="38"/>
    </location>
</feature>
<dbReference type="EMBL" id="JAOPGA020000732">
    <property type="protein sequence ID" value="KAL0481093.1"/>
    <property type="molecule type" value="Genomic_DNA"/>
</dbReference>
<feature type="transmembrane region" description="Helical" evidence="1">
    <location>
        <begin position="272"/>
        <end position="294"/>
    </location>
</feature>
<organism evidence="2 3">
    <name type="scientific">Acrasis kona</name>
    <dbReference type="NCBI Taxonomy" id="1008807"/>
    <lineage>
        <taxon>Eukaryota</taxon>
        <taxon>Discoba</taxon>
        <taxon>Heterolobosea</taxon>
        <taxon>Tetramitia</taxon>
        <taxon>Eutetramitia</taxon>
        <taxon>Acrasidae</taxon>
        <taxon>Acrasis</taxon>
    </lineage>
</organism>
<dbReference type="PANTHER" id="PTHR39299">
    <property type="entry name" value="TRANSMEMBRANE PROTEIN"/>
    <property type="match status" value="1"/>
</dbReference>
<feature type="transmembrane region" description="Helical" evidence="1">
    <location>
        <begin position="230"/>
        <end position="252"/>
    </location>
</feature>
<keyword evidence="1" id="KW-0472">Membrane</keyword>
<feature type="transmembrane region" description="Helical" evidence="1">
    <location>
        <begin position="122"/>
        <end position="145"/>
    </location>
</feature>
<feature type="transmembrane region" description="Helical" evidence="1">
    <location>
        <begin position="200"/>
        <end position="223"/>
    </location>
</feature>
<keyword evidence="3" id="KW-1185">Reference proteome</keyword>
<sequence>MRVPWVLRFMFSEHIELNPTGVVFLMITFIGFITTLGLSVYEVVETAMKLEFYKAYDIYYLNSLDMLLTFVMLYFAMEAVLNENVFQLVAYLVASAVQVGGIIYAAVDSWTNSIIDKPSRWTNLATACVVTLCFLLQLLMAIPLYKRFGWKMYHLIGTNENLIKQYRVYSVFVTMLKLDLLFTLEIALIGFFYVTYDNVIPSYTGLGIGLILTLFSSPIVLYFGVNRENFILCSIFLVWCLGMPGYTIYKIIEIWMKDKFHKHAGSFSDNTIRGLLTIIVAVALFVRCILMATLTTTMKNFGKGLKNVLDGTHKNTSSTPLFTLDEYGTVVMNKNITSINDNLSTNEDTRLITHQKSKPWYRVK</sequence>
<comment type="caution">
    <text evidence="2">The sequence shown here is derived from an EMBL/GenBank/DDBJ whole genome shotgun (WGS) entry which is preliminary data.</text>
</comment>
<evidence type="ECO:0000313" key="3">
    <source>
        <dbReference type="Proteomes" id="UP001431209"/>
    </source>
</evidence>